<keyword evidence="2" id="KW-1185">Reference proteome</keyword>
<organism evidence="1 2">
    <name type="scientific">Irpex rosettiformis</name>
    <dbReference type="NCBI Taxonomy" id="378272"/>
    <lineage>
        <taxon>Eukaryota</taxon>
        <taxon>Fungi</taxon>
        <taxon>Dikarya</taxon>
        <taxon>Basidiomycota</taxon>
        <taxon>Agaricomycotina</taxon>
        <taxon>Agaricomycetes</taxon>
        <taxon>Polyporales</taxon>
        <taxon>Irpicaceae</taxon>
        <taxon>Irpex</taxon>
    </lineage>
</organism>
<evidence type="ECO:0000313" key="1">
    <source>
        <dbReference type="EMBL" id="KAI0087837.1"/>
    </source>
</evidence>
<comment type="caution">
    <text evidence="1">The sequence shown here is derived from an EMBL/GenBank/DDBJ whole genome shotgun (WGS) entry which is preliminary data.</text>
</comment>
<proteinExistence type="predicted"/>
<name>A0ACB8U0H4_9APHY</name>
<dbReference type="Proteomes" id="UP001055072">
    <property type="component" value="Unassembled WGS sequence"/>
</dbReference>
<accession>A0ACB8U0H4</accession>
<dbReference type="EMBL" id="MU274916">
    <property type="protein sequence ID" value="KAI0087837.1"/>
    <property type="molecule type" value="Genomic_DNA"/>
</dbReference>
<gene>
    <name evidence="1" type="ORF">BDY19DRAFT_226732</name>
</gene>
<evidence type="ECO:0000313" key="2">
    <source>
        <dbReference type="Proteomes" id="UP001055072"/>
    </source>
</evidence>
<reference evidence="1" key="1">
    <citation type="journal article" date="2021" name="Environ. Microbiol.">
        <title>Gene family expansions and transcriptome signatures uncover fungal adaptations to wood decay.</title>
        <authorList>
            <person name="Hage H."/>
            <person name="Miyauchi S."/>
            <person name="Viragh M."/>
            <person name="Drula E."/>
            <person name="Min B."/>
            <person name="Chaduli D."/>
            <person name="Navarro D."/>
            <person name="Favel A."/>
            <person name="Norest M."/>
            <person name="Lesage-Meessen L."/>
            <person name="Balint B."/>
            <person name="Merenyi Z."/>
            <person name="de Eugenio L."/>
            <person name="Morin E."/>
            <person name="Martinez A.T."/>
            <person name="Baldrian P."/>
            <person name="Stursova M."/>
            <person name="Martinez M.J."/>
            <person name="Novotny C."/>
            <person name="Magnuson J.K."/>
            <person name="Spatafora J.W."/>
            <person name="Maurice S."/>
            <person name="Pangilinan J."/>
            <person name="Andreopoulos W."/>
            <person name="LaButti K."/>
            <person name="Hundley H."/>
            <person name="Na H."/>
            <person name="Kuo A."/>
            <person name="Barry K."/>
            <person name="Lipzen A."/>
            <person name="Henrissat B."/>
            <person name="Riley R."/>
            <person name="Ahrendt S."/>
            <person name="Nagy L.G."/>
            <person name="Grigoriev I.V."/>
            <person name="Martin F."/>
            <person name="Rosso M.N."/>
        </authorList>
    </citation>
    <scope>NUCLEOTIDE SEQUENCE</scope>
    <source>
        <strain evidence="1">CBS 384.51</strain>
    </source>
</reference>
<protein>
    <submittedName>
        <fullName evidence="1">Uncharacterized protein</fullName>
    </submittedName>
</protein>
<sequence length="314" mass="35481">MRALITAFLLLATLTVTCVGKFNWTSTKYVYAFGDSYTFVEGTRGLATFSFIGDRFHFEFTPEELLSNEIVPKNTSSDGANWIEYLTRCFEGRPSQCLSHQLWDFAFGGADIDASILPLHHNFTIDLVDEVNQWATYASHVVPHPEDATLTAWWIGINDTGDSLRNSTITDWTAFWRTEMTSYFNAVELAYSKGLKGTYLFINVPPEHRNPSRNGDSAGQTLLQAHIEQYNNILSDFVAALKDRHSDLNILTFDSYTWFNQILDDGAFYGFTNTTGFCECSDPTFFWYNSGHPTARVHQLLAQAIEGMLLQAST</sequence>